<organism evidence="1 2">
    <name type="scientific">Tamaricihabitans halophyticus</name>
    <dbReference type="NCBI Taxonomy" id="1262583"/>
    <lineage>
        <taxon>Bacteria</taxon>
        <taxon>Bacillati</taxon>
        <taxon>Actinomycetota</taxon>
        <taxon>Actinomycetes</taxon>
        <taxon>Pseudonocardiales</taxon>
        <taxon>Pseudonocardiaceae</taxon>
        <taxon>Tamaricihabitans</taxon>
    </lineage>
</organism>
<accession>A0A4R2QLA6</accession>
<proteinExistence type="predicted"/>
<comment type="caution">
    <text evidence="1">The sequence shown here is derived from an EMBL/GenBank/DDBJ whole genome shotgun (WGS) entry which is preliminary data.</text>
</comment>
<dbReference type="RefSeq" id="WP_243659054.1">
    <property type="nucleotide sequence ID" value="NZ_SLXQ01000008.1"/>
</dbReference>
<sequence length="108" mass="11803">MSSGGRRTEIVVDDAGVRRELADGSQESVSWDDLRRVGIRTIPDGPWDEDVFFLLEGENGTGCAVPSGHPSANALMSKLQVLPGFDNDVFVEAMTTTDDALFICWQRT</sequence>
<name>A0A4R2QLA6_9PSEU</name>
<dbReference type="AlphaFoldDB" id="A0A4R2QLA6"/>
<protein>
    <submittedName>
        <fullName evidence="1">Uncharacterized protein</fullName>
    </submittedName>
</protein>
<evidence type="ECO:0000313" key="2">
    <source>
        <dbReference type="Proteomes" id="UP000294911"/>
    </source>
</evidence>
<dbReference type="EMBL" id="SLXQ01000008">
    <property type="protein sequence ID" value="TCP50137.1"/>
    <property type="molecule type" value="Genomic_DNA"/>
</dbReference>
<keyword evidence="2" id="KW-1185">Reference proteome</keyword>
<evidence type="ECO:0000313" key="1">
    <source>
        <dbReference type="EMBL" id="TCP50137.1"/>
    </source>
</evidence>
<gene>
    <name evidence="1" type="ORF">EV191_108226</name>
</gene>
<reference evidence="1 2" key="1">
    <citation type="submission" date="2019-03" db="EMBL/GenBank/DDBJ databases">
        <title>Genomic Encyclopedia of Type Strains, Phase IV (KMG-IV): sequencing the most valuable type-strain genomes for metagenomic binning, comparative biology and taxonomic classification.</title>
        <authorList>
            <person name="Goeker M."/>
        </authorList>
    </citation>
    <scope>NUCLEOTIDE SEQUENCE [LARGE SCALE GENOMIC DNA]</scope>
    <source>
        <strain evidence="1 2">DSM 45765</strain>
    </source>
</reference>
<dbReference type="Proteomes" id="UP000294911">
    <property type="component" value="Unassembled WGS sequence"/>
</dbReference>